<dbReference type="AlphaFoldDB" id="A0A930VGX3"/>
<keyword evidence="3" id="KW-1185">Reference proteome</keyword>
<dbReference type="Proteomes" id="UP000640489">
    <property type="component" value="Unassembled WGS sequence"/>
</dbReference>
<reference evidence="2" key="1">
    <citation type="submission" date="2020-11" db="EMBL/GenBank/DDBJ databases">
        <title>Nocardioides sp. nov., isolated from Soil of Cynanchum wilfordii Hemsley rhizosphere.</title>
        <authorList>
            <person name="Lee J.-S."/>
            <person name="Suh M.K."/>
            <person name="Kim J.-S."/>
        </authorList>
    </citation>
    <scope>NUCLEOTIDE SEQUENCE</scope>
    <source>
        <strain evidence="2">KCTC 19275</strain>
    </source>
</reference>
<dbReference type="RefSeq" id="WP_194707556.1">
    <property type="nucleotide sequence ID" value="NZ_JADKPN010000009.1"/>
</dbReference>
<evidence type="ECO:0000313" key="2">
    <source>
        <dbReference type="EMBL" id="MBF4764362.1"/>
    </source>
</evidence>
<proteinExistence type="predicted"/>
<keyword evidence="1" id="KW-0812">Transmembrane</keyword>
<protein>
    <submittedName>
        <fullName evidence="2">Uncharacterized protein</fullName>
    </submittedName>
</protein>
<gene>
    <name evidence="2" type="ORF">ISU07_14605</name>
</gene>
<feature type="transmembrane region" description="Helical" evidence="1">
    <location>
        <begin position="63"/>
        <end position="87"/>
    </location>
</feature>
<keyword evidence="1" id="KW-0472">Membrane</keyword>
<feature type="transmembrane region" description="Helical" evidence="1">
    <location>
        <begin position="35"/>
        <end position="56"/>
    </location>
</feature>
<feature type="transmembrane region" description="Helical" evidence="1">
    <location>
        <begin position="12"/>
        <end position="29"/>
    </location>
</feature>
<organism evidence="2 3">
    <name type="scientific">Nocardioides islandensis</name>
    <dbReference type="NCBI Taxonomy" id="433663"/>
    <lineage>
        <taxon>Bacteria</taxon>
        <taxon>Bacillati</taxon>
        <taxon>Actinomycetota</taxon>
        <taxon>Actinomycetes</taxon>
        <taxon>Propionibacteriales</taxon>
        <taxon>Nocardioidaceae</taxon>
        <taxon>Nocardioides</taxon>
    </lineage>
</organism>
<comment type="caution">
    <text evidence="2">The sequence shown here is derived from an EMBL/GenBank/DDBJ whole genome shotgun (WGS) entry which is preliminary data.</text>
</comment>
<name>A0A930VGX3_9ACTN</name>
<evidence type="ECO:0000313" key="3">
    <source>
        <dbReference type="Proteomes" id="UP000640489"/>
    </source>
</evidence>
<keyword evidence="1" id="KW-1133">Transmembrane helix</keyword>
<sequence length="89" mass="9684">MSAARAKASPWPFVGMVGMAAAFFLYAASGLVVPTWALTVLIFVWLVLFVTACRWWTRHPKRLLVLPVVAVVVLFAVVAAGGAWLGWEP</sequence>
<accession>A0A930VGX3</accession>
<dbReference type="EMBL" id="JADKPN010000009">
    <property type="protein sequence ID" value="MBF4764362.1"/>
    <property type="molecule type" value="Genomic_DNA"/>
</dbReference>
<evidence type="ECO:0000256" key="1">
    <source>
        <dbReference type="SAM" id="Phobius"/>
    </source>
</evidence>